<evidence type="ECO:0000313" key="1">
    <source>
        <dbReference type="EMBL" id="TFV96005.1"/>
    </source>
</evidence>
<organism evidence="1 2">
    <name type="scientific">Algoriphagus kandeliae</name>
    <dbReference type="NCBI Taxonomy" id="2562278"/>
    <lineage>
        <taxon>Bacteria</taxon>
        <taxon>Pseudomonadati</taxon>
        <taxon>Bacteroidota</taxon>
        <taxon>Cytophagia</taxon>
        <taxon>Cytophagales</taxon>
        <taxon>Cyclobacteriaceae</taxon>
        <taxon>Algoriphagus</taxon>
    </lineage>
</organism>
<dbReference type="EMBL" id="SPSB01000002">
    <property type="protein sequence ID" value="TFV96005.1"/>
    <property type="molecule type" value="Genomic_DNA"/>
</dbReference>
<dbReference type="RefSeq" id="WP_135072662.1">
    <property type="nucleotide sequence ID" value="NZ_SPSB01000002.1"/>
</dbReference>
<sequence>MKSLLLIFLLLFVEFMPGSVFSEKDLKITSYNKKKQGSKAPKKVFIRSFNAYFEVFEEASAKTSGSKKERANRTTFTSGTSTRMGVQIQGVDVPDFQQMIDEAYESFVNQLKSQGFEIMTADEASQFEYYQGWTKMRGGASSDSQVEGYIMVTPTGYEYLVKSVTKEGKEKKGGGLVDPTPKISKELENAFIADVTFAFPFVNLDADASVWTNSSSVKATIGYRIDPFLDPSENNRSISNFGSSVIPTQVRFVSGLDIGSSPLFNAKVEPKKAVFAEGVFKDKKIKEVTQAQTDMFSKTSYTQLVMTSGDQATVASHFADCDRDAYVQFASGAMKDMIDTGISNFFELTQE</sequence>
<gene>
    <name evidence="1" type="ORF">E4S40_07200</name>
</gene>
<accession>A0A4Y9QY93</accession>
<keyword evidence="2" id="KW-1185">Reference proteome</keyword>
<reference evidence="1 2" key="1">
    <citation type="submission" date="2019-03" db="EMBL/GenBank/DDBJ databases">
        <title>Algoriphagus sp. nov, a new strain isolated from root system soil of mangrove plant Kandelia.</title>
        <authorList>
            <person name="Yin Q."/>
            <person name="Wang K."/>
            <person name="Song Z."/>
        </authorList>
    </citation>
    <scope>NUCLEOTIDE SEQUENCE [LARGE SCALE GENOMIC DNA]</scope>
    <source>
        <strain evidence="1 2">XY-J91</strain>
    </source>
</reference>
<protein>
    <submittedName>
        <fullName evidence="1">Uncharacterized protein</fullName>
    </submittedName>
</protein>
<name>A0A4Y9QY93_9BACT</name>
<dbReference type="Proteomes" id="UP000297647">
    <property type="component" value="Unassembled WGS sequence"/>
</dbReference>
<dbReference type="OrthoDB" id="817809at2"/>
<proteinExistence type="predicted"/>
<evidence type="ECO:0000313" key="2">
    <source>
        <dbReference type="Proteomes" id="UP000297647"/>
    </source>
</evidence>
<comment type="caution">
    <text evidence="1">The sequence shown here is derived from an EMBL/GenBank/DDBJ whole genome shotgun (WGS) entry which is preliminary data.</text>
</comment>
<dbReference type="AlphaFoldDB" id="A0A4Y9QY93"/>